<proteinExistence type="predicted"/>
<organism evidence="2 3">
    <name type="scientific">Kroppenstedtia eburnea</name>
    <dbReference type="NCBI Taxonomy" id="714067"/>
    <lineage>
        <taxon>Bacteria</taxon>
        <taxon>Bacillati</taxon>
        <taxon>Bacillota</taxon>
        <taxon>Bacilli</taxon>
        <taxon>Bacillales</taxon>
        <taxon>Thermoactinomycetaceae</taxon>
        <taxon>Kroppenstedtia</taxon>
    </lineage>
</organism>
<feature type="domain" description="Tail spike" evidence="1">
    <location>
        <begin position="130"/>
        <end position="397"/>
    </location>
</feature>
<dbReference type="Proteomes" id="UP000186795">
    <property type="component" value="Unassembled WGS sequence"/>
</dbReference>
<dbReference type="RefSeq" id="WP_076523535.1">
    <property type="nucleotide sequence ID" value="NZ_CP048103.1"/>
</dbReference>
<evidence type="ECO:0000313" key="2">
    <source>
        <dbReference type="EMBL" id="SIS47892.1"/>
    </source>
</evidence>
<dbReference type="AlphaFoldDB" id="A0A1N7JEU7"/>
<dbReference type="NCBIfam" id="TIGR01665">
    <property type="entry name" value="put_anti_recept"/>
    <property type="match status" value="2"/>
</dbReference>
<dbReference type="InterPro" id="IPR007119">
    <property type="entry name" value="Phage_tail_spike_N"/>
</dbReference>
<dbReference type="OrthoDB" id="2240714at2"/>
<name>A0A1N7JEU7_9BACL</name>
<dbReference type="EMBL" id="FTOD01000002">
    <property type="protein sequence ID" value="SIS47892.1"/>
    <property type="molecule type" value="Genomic_DNA"/>
</dbReference>
<evidence type="ECO:0000313" key="3">
    <source>
        <dbReference type="Proteomes" id="UP000186795"/>
    </source>
</evidence>
<accession>A0A1N7JEU7</accession>
<dbReference type="Gene3D" id="3.30.1910.20">
    <property type="entry name" value="asparaginyl-tRNA synthetase, N-terminal domain"/>
    <property type="match status" value="1"/>
</dbReference>
<evidence type="ECO:0000259" key="1">
    <source>
        <dbReference type="Pfam" id="PF06605"/>
    </source>
</evidence>
<reference evidence="3" key="1">
    <citation type="submission" date="2017-01" db="EMBL/GenBank/DDBJ databases">
        <authorList>
            <person name="Varghese N."/>
            <person name="Submissions S."/>
        </authorList>
    </citation>
    <scope>NUCLEOTIDE SEQUENCE [LARGE SCALE GENOMIC DNA]</scope>
    <source>
        <strain evidence="3">DSM 45196</strain>
    </source>
</reference>
<gene>
    <name evidence="2" type="ORF">SAMN05421790_10211</name>
</gene>
<keyword evidence="3" id="KW-1185">Reference proteome</keyword>
<sequence>MICIFDKDENLRSTLLQEEGFLHWAEAKIEEELNGQTSMDLSVPYFVNSPDHPGSGERNHPDVHWIEVENTLVVKMTDYNRDEEYFREFVIKETELDTEADLKIAYCHDSAIAELNDEKVEEKRPGYGSDSGTTARIALQDALEGSRWVPGIVEDLGLSRAHFFHESRLACVHKILEAWGAEVRFRVEVSGSGIVGRYVDLFAERGADRGKRIELGKDLMALNLNISSENLKTAIWPRGKGLKSDGEEDLDPAAGRRVSIAEVEWSQALGDPVEKPKGQEWIGLPEELEAWGRGKPGQKRHKMVDVVFEEIEDPETLAQEAFKLLQELAKPEVSADIRMMDLEHQTSHEAVRLGDTVRLVISSVDPAIRLRARVVKRVQYLGEMERTEVTIGSQVETTLELSREIRREVEKEFGKVAPITWKDSMIDLLNNEIVSSNAYLYMNTSDGMILFNRPRDQHPDEAMQMVAAGLRISATKDPEGEFIWTTAITAKGIHADAITTGQMKADRIGAGILSLGGKDFGAAQLFLRDREDNIIAHFDGEARSWNELRAGAMYAPNVPRRTTLEDELSTTSLYVHPVAGDDVEGDGTSSHPFRTLQRAVDFIPEVNDATWDIRVIEPTKYPISEHLEIRGFRGDGIVRFRMDGVRFNGWVRLSSNLHRFAFYGGHYYHNGQGHPRTPEGPIATFHVIRTNILYMENCCVSAEQKAEHAMSATYGSFVEAHDCYFDRGLRNGAQAIRGSKMYINNCGGRENGEFGAYASINSEIAISGDVVDQKIYCPAGKGGGTGEDHFFWYSTWTSEVRVPSTYAGRKRSGLRVAIPENKILTAYPTEVASWRGQGGDTDDGRGWHVGRLLQGAGFYPHLLAEGEDGYGGNHAGFVWFGNINFKTRLAGRTIKDVRVQLRRAPRFTPDTPKEVQCWLHNYVRQDEAEDWEPSRVLMESHKVGSYSWNDERRFTLPRSAGERLAKGEAIGLAFFHEDWTQGLEIVPRSVVLEVVYE</sequence>
<dbReference type="Pfam" id="PF06605">
    <property type="entry name" value="Prophage_tail"/>
    <property type="match status" value="1"/>
</dbReference>
<protein>
    <submittedName>
        <fullName evidence="2">Phage minor structural protein, N-terminal region</fullName>
    </submittedName>
</protein>
<dbReference type="InterPro" id="IPR010572">
    <property type="entry name" value="Tail_dom"/>
</dbReference>